<keyword evidence="3" id="KW-1185">Reference proteome</keyword>
<organism evidence="2 3">
    <name type="scientific">Paraglomus occultum</name>
    <dbReference type="NCBI Taxonomy" id="144539"/>
    <lineage>
        <taxon>Eukaryota</taxon>
        <taxon>Fungi</taxon>
        <taxon>Fungi incertae sedis</taxon>
        <taxon>Mucoromycota</taxon>
        <taxon>Glomeromycotina</taxon>
        <taxon>Glomeromycetes</taxon>
        <taxon>Paraglomerales</taxon>
        <taxon>Paraglomeraceae</taxon>
        <taxon>Paraglomus</taxon>
    </lineage>
</organism>
<dbReference type="Proteomes" id="UP000789572">
    <property type="component" value="Unassembled WGS sequence"/>
</dbReference>
<protein>
    <submittedName>
        <fullName evidence="2">1380_t:CDS:1</fullName>
    </submittedName>
</protein>
<reference evidence="2" key="1">
    <citation type="submission" date="2021-06" db="EMBL/GenBank/DDBJ databases">
        <authorList>
            <person name="Kallberg Y."/>
            <person name="Tangrot J."/>
            <person name="Rosling A."/>
        </authorList>
    </citation>
    <scope>NUCLEOTIDE SEQUENCE</scope>
    <source>
        <strain evidence="2">IA702</strain>
    </source>
</reference>
<feature type="non-terminal residue" evidence="2">
    <location>
        <position position="65"/>
    </location>
</feature>
<evidence type="ECO:0000259" key="1">
    <source>
        <dbReference type="Pfam" id="PF13966"/>
    </source>
</evidence>
<feature type="domain" description="Reverse transcriptase zinc-binding" evidence="1">
    <location>
        <begin position="3"/>
        <end position="63"/>
    </location>
</feature>
<dbReference type="InterPro" id="IPR026960">
    <property type="entry name" value="RVT-Znf"/>
</dbReference>
<gene>
    <name evidence="2" type="ORF">POCULU_LOCUS10006</name>
</gene>
<dbReference type="AlphaFoldDB" id="A0A9N9DXV5"/>
<comment type="caution">
    <text evidence="2">The sequence shown here is derived from an EMBL/GenBank/DDBJ whole genome shotgun (WGS) entry which is preliminary data.</text>
</comment>
<name>A0A9N9DXV5_9GLOM</name>
<evidence type="ECO:0000313" key="3">
    <source>
        <dbReference type="Proteomes" id="UP000789572"/>
    </source>
</evidence>
<accession>A0A9N9DXV5</accession>
<proteinExistence type="predicted"/>
<dbReference type="Pfam" id="PF13966">
    <property type="entry name" value="zf-RVT"/>
    <property type="match status" value="1"/>
</dbReference>
<dbReference type="EMBL" id="CAJVPJ010004442">
    <property type="protein sequence ID" value="CAG8652141.1"/>
    <property type="molecule type" value="Genomic_DNA"/>
</dbReference>
<sequence>MSWDEIFHPDRPRKVADLLWKIAHNSLPLGHPVAMVAMDGPYCPWCPNTLNNIPHLFWNCPTSIE</sequence>
<evidence type="ECO:0000313" key="2">
    <source>
        <dbReference type="EMBL" id="CAG8652141.1"/>
    </source>
</evidence>